<dbReference type="Pfam" id="PF22019">
    <property type="entry name" value="GlgB_N"/>
    <property type="match status" value="1"/>
</dbReference>
<comment type="catalytic activity">
    <reaction evidence="1 10">
        <text>Transfers a segment of a (1-&gt;4)-alpha-D-glucan chain to a primary hydroxy group in a similar glucan chain.</text>
        <dbReference type="EC" id="2.4.1.18"/>
    </reaction>
</comment>
<evidence type="ECO:0000256" key="10">
    <source>
        <dbReference type="HAMAP-Rule" id="MF_00685"/>
    </source>
</evidence>
<dbReference type="Pfam" id="PF00128">
    <property type="entry name" value="Alpha-amylase"/>
    <property type="match status" value="1"/>
</dbReference>
<feature type="active site" description="Nucleophile" evidence="10 11">
    <location>
        <position position="415"/>
    </location>
</feature>
<dbReference type="InterPro" id="IPR054169">
    <property type="entry name" value="GlgB_N"/>
</dbReference>
<evidence type="ECO:0000256" key="4">
    <source>
        <dbReference type="ARBA" id="ARBA00009000"/>
    </source>
</evidence>
<dbReference type="PANTHER" id="PTHR43651">
    <property type="entry name" value="1,4-ALPHA-GLUCAN-BRANCHING ENZYME"/>
    <property type="match status" value="1"/>
</dbReference>
<dbReference type="InterPro" id="IPR013783">
    <property type="entry name" value="Ig-like_fold"/>
</dbReference>
<evidence type="ECO:0000256" key="7">
    <source>
        <dbReference type="ARBA" id="ARBA00022679"/>
    </source>
</evidence>
<dbReference type="FunFam" id="3.20.20.80:FF:000003">
    <property type="entry name" value="1,4-alpha-glucan branching enzyme GlgB"/>
    <property type="match status" value="1"/>
</dbReference>
<dbReference type="EC" id="2.4.1.18" evidence="10"/>
<dbReference type="GO" id="GO:0003844">
    <property type="term" value="F:1,4-alpha-glucan branching enzyme activity"/>
    <property type="evidence" value="ECO:0007669"/>
    <property type="project" value="UniProtKB-UniRule"/>
</dbReference>
<dbReference type="SUPFAM" id="SSF81296">
    <property type="entry name" value="E set domains"/>
    <property type="match status" value="1"/>
</dbReference>
<evidence type="ECO:0000256" key="3">
    <source>
        <dbReference type="ARBA" id="ARBA00004964"/>
    </source>
</evidence>
<evidence type="ECO:0000259" key="12">
    <source>
        <dbReference type="SMART" id="SM00642"/>
    </source>
</evidence>
<dbReference type="Gene3D" id="2.60.40.10">
    <property type="entry name" value="Immunoglobulins"/>
    <property type="match status" value="1"/>
</dbReference>
<dbReference type="SMART" id="SM00642">
    <property type="entry name" value="Aamy"/>
    <property type="match status" value="1"/>
</dbReference>
<dbReference type="UniPathway" id="UPA00164"/>
<dbReference type="FunFam" id="2.60.40.1180:FF:000002">
    <property type="entry name" value="1,4-alpha-glucan branching enzyme GlgB"/>
    <property type="match status" value="1"/>
</dbReference>
<dbReference type="InterPro" id="IPR037439">
    <property type="entry name" value="Branching_enzy"/>
</dbReference>
<dbReference type="InterPro" id="IPR006407">
    <property type="entry name" value="GlgB"/>
</dbReference>
<evidence type="ECO:0000256" key="8">
    <source>
        <dbReference type="ARBA" id="ARBA00023056"/>
    </source>
</evidence>
<keyword evidence="9 10" id="KW-0119">Carbohydrate metabolism</keyword>
<dbReference type="PANTHER" id="PTHR43651:SF3">
    <property type="entry name" value="1,4-ALPHA-GLUCAN-BRANCHING ENZYME"/>
    <property type="match status" value="1"/>
</dbReference>
<keyword evidence="5 10" id="KW-0321">Glycogen metabolism</keyword>
<sequence length="732" mass="83827">MSTKFLPIASRDFAVGAALSRLLAARLHNPDSFLGIHAIPDGERVRVFQPYVSRVWLQATTGFELMTRIPGTDVFEWIGKTVARPYLLRLEQAGTGVIEERYDPYAFPVQISGHDLYLFNEGRLLQAYLMLGAHQTKNQGIAGTRFAVWAPNAERVSVVGDFNRWDGRINPMLMRGNSGVWELFIPGLPTNTLYKYEIRNRATGEIVLKTDPYATCYELRPSTAALTPVTEQYQWQDRDWMTQRAQWDWLHAPVNIYELHVGSWKRHPDGSFYSYQELADHLIPYLQDMGYSHVELLPISEHPLDESWGYQATGYFAPTSRYGNPAAFKCFVDRCHQAGIGVILDWVPAHFPQDGFALARFDGTALYEHADPRLGYHQDWGTYIFNYGRNEVKSFLLSSAHYWLSVFHLDGLRVDAVASMLYLDYSRKAGEWVPNCFGGRENLEAISFLRELNAMVHEEFPGTLTIAEESTSWPGVSRPVYLGGLGFSMKWNMGWMNDTLRYMQLDPIHRRYHHNELTFHQLYAYTENFALPFSHDEVVHGKKSLLDKMPGDAWQMFANLRLLFTYQITCPGKKINFMGNEFAQGREWRVNHELDWYLLERDAHRGMQALIRDLNHLYLNTPALYELDFFAEGFSWLDCHDSEQSVISYQRRASDGSFVVVILNFTPVPRINYRVGVPVSRNYQEVFNSDSTYYGGSNSGNAGVITPTGQPWAGWSDSINITLPPLAGIILI</sequence>
<dbReference type="InterPro" id="IPR013780">
    <property type="entry name" value="Glyco_hydro_b"/>
</dbReference>
<proteinExistence type="inferred from homology"/>
<dbReference type="PIRSF" id="PIRSF000463">
    <property type="entry name" value="GlgB"/>
    <property type="match status" value="1"/>
</dbReference>
<evidence type="ECO:0000256" key="9">
    <source>
        <dbReference type="ARBA" id="ARBA00023277"/>
    </source>
</evidence>
<evidence type="ECO:0000256" key="11">
    <source>
        <dbReference type="PIRSR" id="PIRSR000463-1"/>
    </source>
</evidence>
<dbReference type="NCBIfam" id="NF003811">
    <property type="entry name" value="PRK05402.1"/>
    <property type="match status" value="1"/>
</dbReference>
<accession>A0A4Y1YJX0</accession>
<dbReference type="GO" id="GO:0005829">
    <property type="term" value="C:cytosol"/>
    <property type="evidence" value="ECO:0007669"/>
    <property type="project" value="TreeGrafter"/>
</dbReference>
<protein>
    <recommendedName>
        <fullName evidence="10">1,4-alpha-glucan branching enzyme GlgB</fullName>
        <ecNumber evidence="10">2.4.1.18</ecNumber>
    </recommendedName>
    <alternativeName>
        <fullName evidence="10">1,4-alpha-D-glucan:1,4-alpha-D-glucan 6-glucosyl-transferase</fullName>
    </alternativeName>
    <alternativeName>
        <fullName evidence="10">Alpha-(1-&gt;4)-glucan branching enzyme</fullName>
    </alternativeName>
    <alternativeName>
        <fullName evidence="10">Glycogen branching enzyme</fullName>
        <shortName evidence="10">BE</shortName>
    </alternativeName>
</protein>
<dbReference type="Gene3D" id="2.60.40.1180">
    <property type="entry name" value="Golgi alpha-mannosidase II"/>
    <property type="match status" value="1"/>
</dbReference>
<dbReference type="InterPro" id="IPR017853">
    <property type="entry name" value="GH"/>
</dbReference>
<evidence type="ECO:0000256" key="6">
    <source>
        <dbReference type="ARBA" id="ARBA00022676"/>
    </source>
</evidence>
<dbReference type="GO" id="GO:0043169">
    <property type="term" value="F:cation binding"/>
    <property type="evidence" value="ECO:0007669"/>
    <property type="project" value="InterPro"/>
</dbReference>
<dbReference type="FunFam" id="2.60.40.10:FF:000169">
    <property type="entry name" value="1,4-alpha-glucan branching enzyme GlgB"/>
    <property type="match status" value="1"/>
</dbReference>
<dbReference type="CDD" id="cd11322">
    <property type="entry name" value="AmyAc_Glg_BE"/>
    <property type="match status" value="1"/>
</dbReference>
<name>A0A4Y1YJX0_9PROT</name>
<dbReference type="NCBIfam" id="TIGR01515">
    <property type="entry name" value="branching_enzym"/>
    <property type="match status" value="1"/>
</dbReference>
<organism evidence="13 14">
    <name type="scientific">Nitrosomonas stercoris</name>
    <dbReference type="NCBI Taxonomy" id="1444684"/>
    <lineage>
        <taxon>Bacteria</taxon>
        <taxon>Pseudomonadati</taxon>
        <taxon>Pseudomonadota</taxon>
        <taxon>Betaproteobacteria</taxon>
        <taxon>Nitrosomonadales</taxon>
        <taxon>Nitrosomonadaceae</taxon>
        <taxon>Nitrosomonas</taxon>
    </lineage>
</organism>
<keyword evidence="6 10" id="KW-0328">Glycosyltransferase</keyword>
<dbReference type="AlphaFoldDB" id="A0A4Y1YJX0"/>
<dbReference type="InterPro" id="IPR006048">
    <property type="entry name" value="A-amylase/branching_C"/>
</dbReference>
<evidence type="ECO:0000256" key="2">
    <source>
        <dbReference type="ARBA" id="ARBA00002953"/>
    </source>
</evidence>
<comment type="pathway">
    <text evidence="3 10">Glycan biosynthesis; glycogen biosynthesis.</text>
</comment>
<reference evidence="13 14" key="1">
    <citation type="submission" date="2019-06" db="EMBL/GenBank/DDBJ databases">
        <title>Nitrosomonas stercoris KYUHI-S whole genome shotgun sequence.</title>
        <authorList>
            <person name="Nakagawa T."/>
            <person name="Tsuchiya Y."/>
            <person name="Takahashi R."/>
        </authorList>
    </citation>
    <scope>NUCLEOTIDE SEQUENCE [LARGE SCALE GENOMIC DNA]</scope>
    <source>
        <strain evidence="13 14">KYUHI-S</strain>
    </source>
</reference>
<dbReference type="HAMAP" id="MF_00685">
    <property type="entry name" value="GlgB"/>
    <property type="match status" value="1"/>
</dbReference>
<dbReference type="Gene3D" id="3.20.20.80">
    <property type="entry name" value="Glycosidases"/>
    <property type="match status" value="1"/>
</dbReference>
<dbReference type="Pfam" id="PF02922">
    <property type="entry name" value="CBM_48"/>
    <property type="match status" value="1"/>
</dbReference>
<dbReference type="Proteomes" id="UP000316473">
    <property type="component" value="Chromosome"/>
</dbReference>
<dbReference type="NCBIfam" id="NF008967">
    <property type="entry name" value="PRK12313.1"/>
    <property type="match status" value="1"/>
</dbReference>
<dbReference type="InterPro" id="IPR004193">
    <property type="entry name" value="Glyco_hydro_13_N"/>
</dbReference>
<dbReference type="Pfam" id="PF02806">
    <property type="entry name" value="Alpha-amylase_C"/>
    <property type="match status" value="1"/>
</dbReference>
<evidence type="ECO:0000313" key="14">
    <source>
        <dbReference type="Proteomes" id="UP000316473"/>
    </source>
</evidence>
<dbReference type="SUPFAM" id="SSF51011">
    <property type="entry name" value="Glycosyl hydrolase domain"/>
    <property type="match status" value="1"/>
</dbReference>
<dbReference type="KEGG" id="nst:Nstercoris_00337"/>
<dbReference type="EMBL" id="AP019755">
    <property type="protein sequence ID" value="BBL34108.1"/>
    <property type="molecule type" value="Genomic_DNA"/>
</dbReference>
<keyword evidence="7 10" id="KW-0808">Transferase</keyword>
<dbReference type="InterPro" id="IPR044143">
    <property type="entry name" value="GlgB_N_E_set_prok"/>
</dbReference>
<dbReference type="GO" id="GO:0005978">
    <property type="term" value="P:glycogen biosynthetic process"/>
    <property type="evidence" value="ECO:0007669"/>
    <property type="project" value="UniProtKB-UniRule"/>
</dbReference>
<evidence type="ECO:0000256" key="1">
    <source>
        <dbReference type="ARBA" id="ARBA00000826"/>
    </source>
</evidence>
<comment type="subunit">
    <text evidence="10">Monomer.</text>
</comment>
<feature type="active site" description="Proton donor" evidence="10 11">
    <location>
        <position position="468"/>
    </location>
</feature>
<gene>
    <name evidence="10" type="primary">glgB</name>
    <name evidence="13" type="ORF">Nstercoris_00337</name>
</gene>
<keyword evidence="14" id="KW-1185">Reference proteome</keyword>
<evidence type="ECO:0000256" key="5">
    <source>
        <dbReference type="ARBA" id="ARBA00022600"/>
    </source>
</evidence>
<feature type="domain" description="Glycosyl hydrolase family 13 catalytic" evidence="12">
    <location>
        <begin position="258"/>
        <end position="605"/>
    </location>
</feature>
<keyword evidence="8 10" id="KW-0320">Glycogen biosynthesis</keyword>
<dbReference type="InterPro" id="IPR014756">
    <property type="entry name" value="Ig_E-set"/>
</dbReference>
<comment type="similarity">
    <text evidence="4 10">Belongs to the glycosyl hydrolase 13 family. GlgB subfamily.</text>
</comment>
<evidence type="ECO:0000313" key="13">
    <source>
        <dbReference type="EMBL" id="BBL34108.1"/>
    </source>
</evidence>
<dbReference type="SUPFAM" id="SSF51445">
    <property type="entry name" value="(Trans)glycosidases"/>
    <property type="match status" value="1"/>
</dbReference>
<dbReference type="CDD" id="cd02855">
    <property type="entry name" value="E_set_GBE_prok_N"/>
    <property type="match status" value="1"/>
</dbReference>
<dbReference type="GO" id="GO:0004553">
    <property type="term" value="F:hydrolase activity, hydrolyzing O-glycosyl compounds"/>
    <property type="evidence" value="ECO:0007669"/>
    <property type="project" value="InterPro"/>
</dbReference>
<dbReference type="InterPro" id="IPR006047">
    <property type="entry name" value="GH13_cat_dom"/>
</dbReference>
<comment type="function">
    <text evidence="2 10">Catalyzes the formation of the alpha-1,6-glucosidic linkages in glycogen by scission of a 1,4-alpha-linked oligosaccharide from growing alpha-1,4-glucan chains and the subsequent attachment of the oligosaccharide to the alpha-1,6 position.</text>
</comment>